<sequence length="124" mass="14144">MVDCSSSSHQCKASNVSTILEERIANFSIYLCALYFAFVLLSWDNCPGLVSCTMHMGDDMLEQCQCPQYCEIGQHLPKEKSLWLIGNGLCLSDNDGLSSEFYLPFFWNVKEYKREPLLTDRPTI</sequence>
<feature type="transmembrane region" description="Helical" evidence="1">
    <location>
        <begin position="24"/>
        <end position="43"/>
    </location>
</feature>
<dbReference type="EMBL" id="JXTB01000473">
    <property type="protein sequence ID" value="PON39175.1"/>
    <property type="molecule type" value="Genomic_DNA"/>
</dbReference>
<gene>
    <name evidence="2" type="ORF">PanWU01x14_306860</name>
</gene>
<protein>
    <submittedName>
        <fullName evidence="2">Uncharacterized protein</fullName>
    </submittedName>
</protein>
<comment type="caution">
    <text evidence="2">The sequence shown here is derived from an EMBL/GenBank/DDBJ whole genome shotgun (WGS) entry which is preliminary data.</text>
</comment>
<evidence type="ECO:0000256" key="1">
    <source>
        <dbReference type="SAM" id="Phobius"/>
    </source>
</evidence>
<evidence type="ECO:0000313" key="3">
    <source>
        <dbReference type="Proteomes" id="UP000237105"/>
    </source>
</evidence>
<keyword evidence="1" id="KW-0472">Membrane</keyword>
<dbReference type="Proteomes" id="UP000237105">
    <property type="component" value="Unassembled WGS sequence"/>
</dbReference>
<proteinExistence type="predicted"/>
<keyword evidence="1" id="KW-1133">Transmembrane helix</keyword>
<keyword evidence="3" id="KW-1185">Reference proteome</keyword>
<dbReference type="OrthoDB" id="10273424at2759"/>
<keyword evidence="1" id="KW-0812">Transmembrane</keyword>
<evidence type="ECO:0000313" key="2">
    <source>
        <dbReference type="EMBL" id="PON39175.1"/>
    </source>
</evidence>
<accession>A0A2P5ARL5</accession>
<reference evidence="3" key="1">
    <citation type="submission" date="2016-06" db="EMBL/GenBank/DDBJ databases">
        <title>Parallel loss of symbiosis genes in relatives of nitrogen-fixing non-legume Parasponia.</title>
        <authorList>
            <person name="Van Velzen R."/>
            <person name="Holmer R."/>
            <person name="Bu F."/>
            <person name="Rutten L."/>
            <person name="Van Zeijl A."/>
            <person name="Liu W."/>
            <person name="Santuari L."/>
            <person name="Cao Q."/>
            <person name="Sharma T."/>
            <person name="Shen D."/>
            <person name="Roswanjaya Y."/>
            <person name="Wardhani T."/>
            <person name="Kalhor M.S."/>
            <person name="Jansen J."/>
            <person name="Van den Hoogen J."/>
            <person name="Gungor B."/>
            <person name="Hartog M."/>
            <person name="Hontelez J."/>
            <person name="Verver J."/>
            <person name="Yang W.-C."/>
            <person name="Schijlen E."/>
            <person name="Repin R."/>
            <person name="Schilthuizen M."/>
            <person name="Schranz E."/>
            <person name="Heidstra R."/>
            <person name="Miyata K."/>
            <person name="Fedorova E."/>
            <person name="Kohlen W."/>
            <person name="Bisseling T."/>
            <person name="Smit S."/>
            <person name="Geurts R."/>
        </authorList>
    </citation>
    <scope>NUCLEOTIDE SEQUENCE [LARGE SCALE GENOMIC DNA]</scope>
    <source>
        <strain evidence="3">cv. WU1-14</strain>
    </source>
</reference>
<organism evidence="2 3">
    <name type="scientific">Parasponia andersonii</name>
    <name type="common">Sponia andersonii</name>
    <dbReference type="NCBI Taxonomy" id="3476"/>
    <lineage>
        <taxon>Eukaryota</taxon>
        <taxon>Viridiplantae</taxon>
        <taxon>Streptophyta</taxon>
        <taxon>Embryophyta</taxon>
        <taxon>Tracheophyta</taxon>
        <taxon>Spermatophyta</taxon>
        <taxon>Magnoliopsida</taxon>
        <taxon>eudicotyledons</taxon>
        <taxon>Gunneridae</taxon>
        <taxon>Pentapetalae</taxon>
        <taxon>rosids</taxon>
        <taxon>fabids</taxon>
        <taxon>Rosales</taxon>
        <taxon>Cannabaceae</taxon>
        <taxon>Parasponia</taxon>
    </lineage>
</organism>
<dbReference type="AlphaFoldDB" id="A0A2P5ARL5"/>
<name>A0A2P5ARL5_PARAD</name>